<dbReference type="GO" id="GO:0005829">
    <property type="term" value="C:cytosol"/>
    <property type="evidence" value="ECO:0007669"/>
    <property type="project" value="TreeGrafter"/>
</dbReference>
<dbReference type="FunFam" id="2.30.30.100:FF:000001">
    <property type="entry name" value="RNA-binding protein Hfq"/>
    <property type="match status" value="1"/>
</dbReference>
<comment type="subunit">
    <text evidence="3">Homohexamer.</text>
</comment>
<dbReference type="HAMAP" id="MF_00436">
    <property type="entry name" value="Hfq"/>
    <property type="match status" value="1"/>
</dbReference>
<organism evidence="5 6">
    <name type="scientific">Ectothiorhodospira haloalkaliphila</name>
    <dbReference type="NCBI Taxonomy" id="421628"/>
    <lineage>
        <taxon>Bacteria</taxon>
        <taxon>Pseudomonadati</taxon>
        <taxon>Pseudomonadota</taxon>
        <taxon>Gammaproteobacteria</taxon>
        <taxon>Chromatiales</taxon>
        <taxon>Ectothiorhodospiraceae</taxon>
        <taxon>Ectothiorhodospira</taxon>
    </lineage>
</organism>
<dbReference type="OrthoDB" id="9799751at2"/>
<dbReference type="PANTHER" id="PTHR34772:SF1">
    <property type="entry name" value="RNA-BINDING PROTEIN HFQ"/>
    <property type="match status" value="1"/>
</dbReference>
<keyword evidence="1 3" id="KW-0694">RNA-binding</keyword>
<gene>
    <name evidence="3" type="primary">hfq</name>
    <name evidence="5" type="ORF">M911_03725</name>
</gene>
<dbReference type="GO" id="GO:0043487">
    <property type="term" value="P:regulation of RNA stability"/>
    <property type="evidence" value="ECO:0007669"/>
    <property type="project" value="TreeGrafter"/>
</dbReference>
<feature type="domain" description="Sm" evidence="4">
    <location>
        <begin position="9"/>
        <end position="68"/>
    </location>
</feature>
<evidence type="ECO:0000259" key="4">
    <source>
        <dbReference type="PROSITE" id="PS52002"/>
    </source>
</evidence>
<proteinExistence type="inferred from homology"/>
<comment type="function">
    <text evidence="3">RNA chaperone that binds small regulatory RNA (sRNAs) and mRNAs to facilitate mRNA translational regulation in response to envelope stress, environmental stress and changes in metabolite concentrations. Also binds with high specificity to tRNAs.</text>
</comment>
<dbReference type="GO" id="GO:0003723">
    <property type="term" value="F:RNA binding"/>
    <property type="evidence" value="ECO:0007669"/>
    <property type="project" value="UniProtKB-UniRule"/>
</dbReference>
<evidence type="ECO:0000256" key="3">
    <source>
        <dbReference type="HAMAP-Rule" id="MF_00436"/>
    </source>
</evidence>
<dbReference type="PATRIC" id="fig|1354791.3.peg.1139"/>
<name>W8KN45_9GAMM</name>
<dbReference type="AlphaFoldDB" id="W8KN45"/>
<reference evidence="6" key="2">
    <citation type="submission" date="2014-02" db="EMBL/GenBank/DDBJ databases">
        <title>Draft Genome Sequence of extremely halophilic bacteria Halorhodospira halochloris.</title>
        <authorList>
            <person name="Singh K.S."/>
        </authorList>
    </citation>
    <scope>NUCLEOTIDE SEQUENCE [LARGE SCALE GENOMIC DNA]</scope>
    <source>
        <strain evidence="6">A</strain>
    </source>
</reference>
<dbReference type="InterPro" id="IPR047575">
    <property type="entry name" value="Sm"/>
</dbReference>
<evidence type="ECO:0000313" key="6">
    <source>
        <dbReference type="Proteomes" id="UP000019442"/>
    </source>
</evidence>
<dbReference type="Pfam" id="PF17209">
    <property type="entry name" value="Hfq"/>
    <property type="match status" value="1"/>
</dbReference>
<dbReference type="PANTHER" id="PTHR34772">
    <property type="entry name" value="RNA-BINDING PROTEIN HFQ"/>
    <property type="match status" value="1"/>
</dbReference>
<dbReference type="GO" id="GO:0006355">
    <property type="term" value="P:regulation of DNA-templated transcription"/>
    <property type="evidence" value="ECO:0007669"/>
    <property type="project" value="InterPro"/>
</dbReference>
<keyword evidence="6" id="KW-1185">Reference proteome</keyword>
<accession>W8KN45</accession>
<dbReference type="SUPFAM" id="SSF50182">
    <property type="entry name" value="Sm-like ribonucleoproteins"/>
    <property type="match status" value="1"/>
</dbReference>
<protein>
    <recommendedName>
        <fullName evidence="3">RNA-binding protein Hfq</fullName>
    </recommendedName>
</protein>
<dbReference type="EMBL" id="CP007268">
    <property type="protein sequence ID" value="AHK78437.1"/>
    <property type="molecule type" value="Genomic_DNA"/>
</dbReference>
<sequence length="82" mass="9180">MSKGQTLQEPFLNTLRKERIPVSIYLVNGIKLQGQIDSFDQFVVLLKNSVSQMVYKHAISTIVPSRPVKMAMADDAEQDSPS</sequence>
<dbReference type="NCBIfam" id="TIGR02383">
    <property type="entry name" value="Hfq"/>
    <property type="match status" value="1"/>
</dbReference>
<dbReference type="RefSeq" id="WP_025280791.1">
    <property type="nucleotide sequence ID" value="NZ_CP007268.1"/>
</dbReference>
<evidence type="ECO:0000256" key="2">
    <source>
        <dbReference type="ARBA" id="ARBA00023016"/>
    </source>
</evidence>
<evidence type="ECO:0000256" key="1">
    <source>
        <dbReference type="ARBA" id="ARBA00022884"/>
    </source>
</evidence>
<dbReference type="GO" id="GO:0045974">
    <property type="term" value="P:regulation of translation, ncRNA-mediated"/>
    <property type="evidence" value="ECO:0007669"/>
    <property type="project" value="TreeGrafter"/>
</dbReference>
<reference evidence="5 6" key="1">
    <citation type="journal article" date="2014" name="J Genomics">
        <title>Draft Genome Sequence of the Extremely Halophilic Phototrophic Purple Sulfur Bacterium Halorhodospira halochloris.</title>
        <authorList>
            <person name="Singh K.S."/>
            <person name="Kirksey J."/>
            <person name="Hoff W.D."/>
            <person name="Deole R."/>
        </authorList>
    </citation>
    <scope>NUCLEOTIDE SEQUENCE [LARGE SCALE GENOMIC DNA]</scope>
    <source>
        <strain evidence="5 6">A</strain>
    </source>
</reference>
<dbReference type="InterPro" id="IPR010920">
    <property type="entry name" value="LSM_dom_sf"/>
</dbReference>
<dbReference type="InterPro" id="IPR005001">
    <property type="entry name" value="Hfq"/>
</dbReference>
<dbReference type="PROSITE" id="PS52002">
    <property type="entry name" value="SM"/>
    <property type="match status" value="1"/>
</dbReference>
<dbReference type="Gene3D" id="2.30.30.100">
    <property type="match status" value="1"/>
</dbReference>
<dbReference type="NCBIfam" id="NF001602">
    <property type="entry name" value="PRK00395.1"/>
    <property type="match status" value="1"/>
</dbReference>
<dbReference type="Proteomes" id="UP000019442">
    <property type="component" value="Chromosome"/>
</dbReference>
<keyword evidence="2 3" id="KW-0346">Stress response</keyword>
<dbReference type="KEGG" id="hhc:M911_03725"/>
<evidence type="ECO:0000313" key="5">
    <source>
        <dbReference type="EMBL" id="AHK78437.1"/>
    </source>
</evidence>
<comment type="similarity">
    <text evidence="3">Belongs to the Hfq family.</text>
</comment>
<dbReference type="HOGENOM" id="CLU_113688_2_2_6"/>
<dbReference type="CDD" id="cd01716">
    <property type="entry name" value="Hfq"/>
    <property type="match status" value="1"/>
</dbReference>